<evidence type="ECO:0000313" key="2">
    <source>
        <dbReference type="Proteomes" id="UP000500755"/>
    </source>
</evidence>
<dbReference type="AlphaFoldDB" id="A0A858ZSF3"/>
<dbReference type="EMBL" id="CP051298">
    <property type="protein sequence ID" value="QKD43768.1"/>
    <property type="molecule type" value="Genomic_DNA"/>
</dbReference>
<dbReference type="RefSeq" id="WP_168727831.1">
    <property type="nucleotide sequence ID" value="NZ_CP051298.1"/>
</dbReference>
<proteinExistence type="predicted"/>
<protein>
    <submittedName>
        <fullName evidence="1">Uncharacterized protein</fullName>
    </submittedName>
</protein>
<sequence length="49" mass="5298">MRIDAFGMLLGGVPSLEADEDVGDPSFANAVLRLAGRKLKELNRRLVVS</sequence>
<dbReference type="Proteomes" id="UP000500755">
    <property type="component" value="Chromosome"/>
</dbReference>
<accession>A0A858ZSF3</accession>
<gene>
    <name evidence="1" type="ORF">HF896_09145</name>
</gene>
<evidence type="ECO:0000313" key="1">
    <source>
        <dbReference type="EMBL" id="QKD43768.1"/>
    </source>
</evidence>
<reference evidence="1 2" key="1">
    <citation type="submission" date="2020-05" db="EMBL/GenBank/DDBJ databases">
        <title>Complete genome sequence of Alicycliphilus denitrificans DP3.</title>
        <authorList>
            <person name="Chen X."/>
        </authorList>
    </citation>
    <scope>NUCLEOTIDE SEQUENCE [LARGE SCALE GENOMIC DNA]</scope>
    <source>
        <strain evidence="1 2">DP3</strain>
    </source>
</reference>
<name>A0A858ZSF3_9BURK</name>
<organism evidence="1 2">
    <name type="scientific">Alicycliphilus denitrificans</name>
    <dbReference type="NCBI Taxonomy" id="179636"/>
    <lineage>
        <taxon>Bacteria</taxon>
        <taxon>Pseudomonadati</taxon>
        <taxon>Pseudomonadota</taxon>
        <taxon>Betaproteobacteria</taxon>
        <taxon>Burkholderiales</taxon>
        <taxon>Comamonadaceae</taxon>
        <taxon>Alicycliphilus</taxon>
    </lineage>
</organism>